<proteinExistence type="predicted"/>
<dbReference type="Proteomes" id="UP000248827">
    <property type="component" value="Unassembled WGS sequence"/>
</dbReference>
<comment type="caution">
    <text evidence="1">The sequence shown here is derived from an EMBL/GenBank/DDBJ whole genome shotgun (WGS) entry which is preliminary data.</text>
</comment>
<name>A0ABX9BC77_9BACL</name>
<accession>A0ABX9BC77</accession>
<protein>
    <submittedName>
        <fullName evidence="1">Uncharacterized protein</fullName>
    </submittedName>
</protein>
<evidence type="ECO:0000313" key="1">
    <source>
        <dbReference type="EMBL" id="RAI85660.1"/>
    </source>
</evidence>
<keyword evidence="2" id="KW-1185">Reference proteome</keyword>
<gene>
    <name evidence="1" type="ORF">DET54_12115</name>
</gene>
<sequence length="68" mass="7715">MIKDLLLAENKGYSVCLVFEDNSNYIGIIMMSTDKKRVKIKHQHGVEWIPVTDIVSCSVSIPFQNTSE</sequence>
<dbReference type="EMBL" id="QLLI01000021">
    <property type="protein sequence ID" value="RAI85660.1"/>
    <property type="molecule type" value="Genomic_DNA"/>
</dbReference>
<evidence type="ECO:0000313" key="2">
    <source>
        <dbReference type="Proteomes" id="UP000248827"/>
    </source>
</evidence>
<reference evidence="1 2" key="1">
    <citation type="submission" date="2018-06" db="EMBL/GenBank/DDBJ databases">
        <title>Freshwater and sediment microbial communities from various areas in North America, analyzing microbe dynamics in response to fracking.</title>
        <authorList>
            <person name="Lamendella R."/>
        </authorList>
    </citation>
    <scope>NUCLEOTIDE SEQUENCE [LARGE SCALE GENOMIC DNA]</scope>
    <source>
        <strain evidence="1 2">NG-13</strain>
    </source>
</reference>
<organism evidence="1 2">
    <name type="scientific">Paenibacillus pabuli</name>
    <dbReference type="NCBI Taxonomy" id="1472"/>
    <lineage>
        <taxon>Bacteria</taxon>
        <taxon>Bacillati</taxon>
        <taxon>Bacillota</taxon>
        <taxon>Bacilli</taxon>
        <taxon>Bacillales</taxon>
        <taxon>Paenibacillaceae</taxon>
        <taxon>Paenibacillus</taxon>
    </lineage>
</organism>